<protein>
    <recommendedName>
        <fullName evidence="2">Myb-like DNA-binding domain-containing protein</fullName>
    </recommendedName>
</protein>
<sequence length="122" mass="13627">MAPKVPKELPQLKKSPVKSPKPLKPPNSPKKKDPALVDPQVLFLWTCIECRTAGKEGGCFGIDFAAVAGKLNITNSAANKRFSRLRISMKARESKDEQLKDEELKDDLDDSEMPQFEESLED</sequence>
<dbReference type="Pfam" id="PF22980">
    <property type="entry name" value="Myb_DNA-bind_8"/>
    <property type="match status" value="1"/>
</dbReference>
<dbReference type="OrthoDB" id="4367780at2759"/>
<dbReference type="AlphaFoldDB" id="A0A9X0BAR2"/>
<feature type="region of interest" description="Disordered" evidence="1">
    <location>
        <begin position="1"/>
        <end position="35"/>
    </location>
</feature>
<feature type="compositionally biased region" description="Basic and acidic residues" evidence="1">
    <location>
        <begin position="90"/>
        <end position="103"/>
    </location>
</feature>
<dbReference type="GeneID" id="81369743"/>
<reference evidence="3" key="1">
    <citation type="submission" date="2022-12" db="EMBL/GenBank/DDBJ databases">
        <authorList>
            <person name="Petersen C."/>
        </authorList>
    </citation>
    <scope>NUCLEOTIDE SEQUENCE</scope>
    <source>
        <strain evidence="3">IBT 29677</strain>
    </source>
</reference>
<feature type="compositionally biased region" description="Basic and acidic residues" evidence="1">
    <location>
        <begin position="1"/>
        <end position="11"/>
    </location>
</feature>
<dbReference type="InterPro" id="IPR054505">
    <property type="entry name" value="Myb_DNA-bind_8"/>
</dbReference>
<evidence type="ECO:0000259" key="2">
    <source>
        <dbReference type="Pfam" id="PF22980"/>
    </source>
</evidence>
<dbReference type="RefSeq" id="XP_056490065.1">
    <property type="nucleotide sequence ID" value="XM_056630763.1"/>
</dbReference>
<accession>A0A9X0BAR2</accession>
<evidence type="ECO:0000313" key="3">
    <source>
        <dbReference type="EMBL" id="KAJ5398013.1"/>
    </source>
</evidence>
<evidence type="ECO:0000313" key="4">
    <source>
        <dbReference type="Proteomes" id="UP001147747"/>
    </source>
</evidence>
<dbReference type="Proteomes" id="UP001147747">
    <property type="component" value="Unassembled WGS sequence"/>
</dbReference>
<comment type="caution">
    <text evidence="3">The sequence shown here is derived from an EMBL/GenBank/DDBJ whole genome shotgun (WGS) entry which is preliminary data.</text>
</comment>
<organism evidence="3 4">
    <name type="scientific">Penicillium cosmopolitanum</name>
    <dbReference type="NCBI Taxonomy" id="1131564"/>
    <lineage>
        <taxon>Eukaryota</taxon>
        <taxon>Fungi</taxon>
        <taxon>Dikarya</taxon>
        <taxon>Ascomycota</taxon>
        <taxon>Pezizomycotina</taxon>
        <taxon>Eurotiomycetes</taxon>
        <taxon>Eurotiomycetidae</taxon>
        <taxon>Eurotiales</taxon>
        <taxon>Aspergillaceae</taxon>
        <taxon>Penicillium</taxon>
    </lineage>
</organism>
<name>A0A9X0BAR2_9EURO</name>
<keyword evidence="4" id="KW-1185">Reference proteome</keyword>
<feature type="domain" description="Myb-like DNA-binding" evidence="2">
    <location>
        <begin position="38"/>
        <end position="89"/>
    </location>
</feature>
<dbReference type="EMBL" id="JAPZBU010000006">
    <property type="protein sequence ID" value="KAJ5398013.1"/>
    <property type="molecule type" value="Genomic_DNA"/>
</dbReference>
<proteinExistence type="predicted"/>
<feature type="region of interest" description="Disordered" evidence="1">
    <location>
        <begin position="90"/>
        <end position="122"/>
    </location>
</feature>
<evidence type="ECO:0000256" key="1">
    <source>
        <dbReference type="SAM" id="MobiDB-lite"/>
    </source>
</evidence>
<gene>
    <name evidence="3" type="ORF">N7509_006126</name>
</gene>
<reference evidence="3" key="2">
    <citation type="journal article" date="2023" name="IMA Fungus">
        <title>Comparative genomic study of the Penicillium genus elucidates a diverse pangenome and 15 lateral gene transfer events.</title>
        <authorList>
            <person name="Petersen C."/>
            <person name="Sorensen T."/>
            <person name="Nielsen M.R."/>
            <person name="Sondergaard T.E."/>
            <person name="Sorensen J.L."/>
            <person name="Fitzpatrick D.A."/>
            <person name="Frisvad J.C."/>
            <person name="Nielsen K.L."/>
        </authorList>
    </citation>
    <scope>NUCLEOTIDE SEQUENCE</scope>
    <source>
        <strain evidence="3">IBT 29677</strain>
    </source>
</reference>